<gene>
    <name evidence="1" type="ORF">MKQ68_09735</name>
</gene>
<sequence>MEDYIIIVNKIEELQTIGDVAGIEELLGKARRAIIGGNDVLLVRINAAGEQEVFDTLRNEADFELYRERVMKYM</sequence>
<protein>
    <submittedName>
        <fullName evidence="1">Uncharacterized protein</fullName>
    </submittedName>
</protein>
<evidence type="ECO:0000313" key="2">
    <source>
        <dbReference type="Proteomes" id="UP001162741"/>
    </source>
</evidence>
<proteinExistence type="predicted"/>
<keyword evidence="2" id="KW-1185">Reference proteome</keyword>
<evidence type="ECO:0000313" key="1">
    <source>
        <dbReference type="EMBL" id="UYQ95377.1"/>
    </source>
</evidence>
<dbReference type="EMBL" id="CP107006">
    <property type="protein sequence ID" value="UYQ95377.1"/>
    <property type="molecule type" value="Genomic_DNA"/>
</dbReference>
<reference evidence="1" key="1">
    <citation type="submission" date="2022-10" db="EMBL/GenBank/DDBJ databases">
        <title>Chitinophaga sp. nov., isolated from soil.</title>
        <authorList>
            <person name="Jeon C.O."/>
        </authorList>
    </citation>
    <scope>NUCLEOTIDE SEQUENCE</scope>
    <source>
        <strain evidence="1">R8</strain>
    </source>
</reference>
<organism evidence="1 2">
    <name type="scientific">Chitinophaga horti</name>
    <dbReference type="NCBI Taxonomy" id="2920382"/>
    <lineage>
        <taxon>Bacteria</taxon>
        <taxon>Pseudomonadati</taxon>
        <taxon>Bacteroidota</taxon>
        <taxon>Chitinophagia</taxon>
        <taxon>Chitinophagales</taxon>
        <taxon>Chitinophagaceae</taxon>
        <taxon>Chitinophaga</taxon>
    </lineage>
</organism>
<dbReference type="RefSeq" id="WP_264283123.1">
    <property type="nucleotide sequence ID" value="NZ_CP107006.1"/>
</dbReference>
<dbReference type="Proteomes" id="UP001162741">
    <property type="component" value="Chromosome"/>
</dbReference>
<name>A0ABY6J9Y3_9BACT</name>
<accession>A0ABY6J9Y3</accession>